<dbReference type="SUPFAM" id="SSF55154">
    <property type="entry name" value="CYTH-like phosphatases"/>
    <property type="match status" value="1"/>
</dbReference>
<dbReference type="InterPro" id="IPR033469">
    <property type="entry name" value="CYTH-like_dom_sf"/>
</dbReference>
<evidence type="ECO:0000313" key="4">
    <source>
        <dbReference type="EMBL" id="AHI23245.1"/>
    </source>
</evidence>
<feature type="domain" description="CYTH" evidence="2">
    <location>
        <begin position="6"/>
        <end position="210"/>
    </location>
</feature>
<dbReference type="RefSeq" id="WP_025253258.1">
    <property type="nucleotide sequence ID" value="NZ_CP004353.1"/>
</dbReference>
<feature type="compositionally biased region" description="Basic and acidic residues" evidence="1">
    <location>
        <begin position="401"/>
        <end position="412"/>
    </location>
</feature>
<dbReference type="PROSITE" id="PS51708">
    <property type="entry name" value="CHAD"/>
    <property type="match status" value="1"/>
</dbReference>
<evidence type="ECO:0000259" key="2">
    <source>
        <dbReference type="PROSITE" id="PS51707"/>
    </source>
</evidence>
<dbReference type="Proteomes" id="UP000019222">
    <property type="component" value="Chromosome"/>
</dbReference>
<dbReference type="CDD" id="cd07374">
    <property type="entry name" value="CYTH-like_Pase"/>
    <property type="match status" value="1"/>
</dbReference>
<dbReference type="STRING" id="1224164.B843_09300"/>
<dbReference type="Pfam" id="PF05235">
    <property type="entry name" value="CHAD"/>
    <property type="match status" value="1"/>
</dbReference>
<accession>W5Y2Z1</accession>
<dbReference type="EMBL" id="CP004353">
    <property type="protein sequence ID" value="AHI23245.1"/>
    <property type="molecule type" value="Genomic_DNA"/>
</dbReference>
<feature type="compositionally biased region" description="Low complexity" evidence="1">
    <location>
        <begin position="382"/>
        <end position="395"/>
    </location>
</feature>
<dbReference type="Gene3D" id="2.40.320.10">
    <property type="entry name" value="Hypothetical Protein Pfu-838710-001"/>
    <property type="match status" value="1"/>
</dbReference>
<proteinExistence type="predicted"/>
<dbReference type="eggNOG" id="COG5607">
    <property type="taxonomic scope" value="Bacteria"/>
</dbReference>
<dbReference type="HOGENOM" id="CLU_026984_1_0_11"/>
<evidence type="ECO:0000259" key="3">
    <source>
        <dbReference type="PROSITE" id="PS51708"/>
    </source>
</evidence>
<dbReference type="SMART" id="SM01118">
    <property type="entry name" value="CYTH"/>
    <property type="match status" value="1"/>
</dbReference>
<feature type="region of interest" description="Disordered" evidence="1">
    <location>
        <begin position="375"/>
        <end position="412"/>
    </location>
</feature>
<dbReference type="InterPro" id="IPR007899">
    <property type="entry name" value="CHAD_dom"/>
</dbReference>
<sequence length="563" mass="63561">MGIKKQIEVEVKFAVDQDTVLPPLGAAEYVVRTDPAVVHHLSAVYYDTDDLRLSQAKIALRRRTGGKDAGWHIKLPGVNGRIELQHPLNPELSPEEDTVPEELMSVIRVLVRNRPLKPIARVDNERHEVIAYGIDDEPVAEFCDDHVSSWSYLPEGTEQHWREWEIEATAHAQETGLAEPLMRSAIGLLTQAGAVVSTSPSKLVMALGESSQNAAPGFAVAQLDEDSPAFAVLQALKRNRDKLIEYDPKVRRDEFDSVHQMRVATRELRSHMQTFEGILVGEKYMALEDHLKQLAGILGQARDAEVIAERFEKLLELDEAEVLDEQTKNHLHNDMKRQYELAHRRVVKTLDNPQYIQLLDDLDEVLANPPLAEELPEEVQEEAQAAEPEALADQPEAAEEAGAKEEHKHLTPEEILLTHVETAFKKLKRRHDFAKAGWIDPELTLHQKEERVHDIRKAAKKLRYSAEAVGDATSLDTAKIYKACKWMQEVLGDFQDAVTSRDKLLHFAESSRRAGEDTFGYGVVYNIEHQLGLEALEKYDESYEKVASSYKALMKKAAKLSKK</sequence>
<dbReference type="AlphaFoldDB" id="W5Y2Z1"/>
<dbReference type="InterPro" id="IPR038186">
    <property type="entry name" value="CHAD_dom_sf"/>
</dbReference>
<protein>
    <recommendedName>
        <fullName evidence="6">Chad domain containing protein</fullName>
    </recommendedName>
</protein>
<organism evidence="4 5">
    <name type="scientific">Corynebacterium vitaeruminis DSM 20294</name>
    <dbReference type="NCBI Taxonomy" id="1224164"/>
    <lineage>
        <taxon>Bacteria</taxon>
        <taxon>Bacillati</taxon>
        <taxon>Actinomycetota</taxon>
        <taxon>Actinomycetes</taxon>
        <taxon>Mycobacteriales</taxon>
        <taxon>Corynebacteriaceae</taxon>
        <taxon>Corynebacterium</taxon>
    </lineage>
</organism>
<dbReference type="PATRIC" id="fig|1224164.3.peg.1878"/>
<evidence type="ECO:0008006" key="6">
    <source>
        <dbReference type="Google" id="ProtNLM"/>
    </source>
</evidence>
<feature type="domain" description="CHAD" evidence="3">
    <location>
        <begin position="225"/>
        <end position="548"/>
    </location>
</feature>
<dbReference type="PANTHER" id="PTHR39339:SF1">
    <property type="entry name" value="CHAD DOMAIN-CONTAINING PROTEIN"/>
    <property type="match status" value="1"/>
</dbReference>
<dbReference type="PROSITE" id="PS51707">
    <property type="entry name" value="CYTH"/>
    <property type="match status" value="1"/>
</dbReference>
<dbReference type="KEGG" id="cvt:B843_09300"/>
<keyword evidence="5" id="KW-1185">Reference proteome</keyword>
<evidence type="ECO:0000313" key="5">
    <source>
        <dbReference type="Proteomes" id="UP000019222"/>
    </source>
</evidence>
<dbReference type="InterPro" id="IPR023577">
    <property type="entry name" value="CYTH_domain"/>
</dbReference>
<dbReference type="Pfam" id="PF01928">
    <property type="entry name" value="CYTH"/>
    <property type="match status" value="1"/>
</dbReference>
<reference evidence="4 5" key="1">
    <citation type="submission" date="2013-02" db="EMBL/GenBank/DDBJ databases">
        <title>The complete genome sequence of Corynebacterium vitaeruminis DSM 20294.</title>
        <authorList>
            <person name="Ruckert C."/>
            <person name="Albersmeier A."/>
            <person name="Kalinowski J."/>
        </authorList>
    </citation>
    <scope>NUCLEOTIDE SEQUENCE [LARGE SCALE GENOMIC DNA]</scope>
    <source>
        <strain evidence="5">ATCC 10234</strain>
    </source>
</reference>
<name>W5Y2Z1_9CORY</name>
<dbReference type="Gene3D" id="1.40.20.10">
    <property type="entry name" value="CHAD domain"/>
    <property type="match status" value="1"/>
</dbReference>
<gene>
    <name evidence="4" type="ORF">B843_09300</name>
</gene>
<evidence type="ECO:0000256" key="1">
    <source>
        <dbReference type="SAM" id="MobiDB-lite"/>
    </source>
</evidence>
<dbReference type="SMART" id="SM00880">
    <property type="entry name" value="CHAD"/>
    <property type="match status" value="1"/>
</dbReference>
<dbReference type="PANTHER" id="PTHR39339">
    <property type="entry name" value="SLR1444 PROTEIN"/>
    <property type="match status" value="1"/>
</dbReference>